<feature type="compositionally biased region" description="Basic residues" evidence="1">
    <location>
        <begin position="1"/>
        <end position="13"/>
    </location>
</feature>
<evidence type="ECO:0000313" key="4">
    <source>
        <dbReference type="Proteomes" id="UP000249166"/>
    </source>
</evidence>
<feature type="region of interest" description="Disordered" evidence="1">
    <location>
        <begin position="1"/>
        <end position="32"/>
    </location>
</feature>
<reference evidence="3 4" key="1">
    <citation type="submission" date="2018-04" db="EMBL/GenBank/DDBJ databases">
        <title>Bacteria isolated from cave deposits of Manipur.</title>
        <authorList>
            <person name="Sahoo D."/>
            <person name="Sarangthem I."/>
            <person name="Nandeibam J."/>
        </authorList>
    </citation>
    <scope>NUCLEOTIDE SEQUENCE [LARGE SCALE GENOMIC DNA]</scope>
    <source>
        <strain evidence="4">mrc11</strain>
    </source>
</reference>
<dbReference type="Proteomes" id="UP000249166">
    <property type="component" value="Unassembled WGS sequence"/>
</dbReference>
<evidence type="ECO:0000256" key="1">
    <source>
        <dbReference type="SAM" id="MobiDB-lite"/>
    </source>
</evidence>
<organism evidence="3 4">
    <name type="scientific">Arthrobacter globiformis</name>
    <dbReference type="NCBI Taxonomy" id="1665"/>
    <lineage>
        <taxon>Bacteria</taxon>
        <taxon>Bacillati</taxon>
        <taxon>Actinomycetota</taxon>
        <taxon>Actinomycetes</taxon>
        <taxon>Micrococcales</taxon>
        <taxon>Micrococcaceae</taxon>
        <taxon>Arthrobacter</taxon>
    </lineage>
</organism>
<gene>
    <name evidence="3" type="ORF">DBZ45_08960</name>
</gene>
<dbReference type="InterPro" id="IPR021104">
    <property type="entry name" value="KfrA_DNA-bd_N"/>
</dbReference>
<proteinExistence type="predicted"/>
<name>A0A328HKH2_ARTGO</name>
<feature type="region of interest" description="Disordered" evidence="1">
    <location>
        <begin position="203"/>
        <end position="222"/>
    </location>
</feature>
<sequence length="241" mass="25603">MNPQHIRCRRPGPRAHSLEAARGGRIRSGPPARSRLGFSIGSSISCRYSLLALLSRMSTPESASAPERRAAVAAEALAAEGLPVTSRAVRARAGVSMAVATEAATTWNEREAAQAHIPEAPESVTARFSGIWREAYSAARDLFASERETLTGRLRVVEEDNRSLTADLTTSDGRVAELEAELERVRTDAEQAAASAAAAHAAELSAERSRGDRAEGALGAVTTERDRLLRQIEAARPPAAG</sequence>
<dbReference type="OrthoDB" id="5195267at2"/>
<evidence type="ECO:0000259" key="2">
    <source>
        <dbReference type="Pfam" id="PF11740"/>
    </source>
</evidence>
<dbReference type="EMBL" id="QLNP01000067">
    <property type="protein sequence ID" value="RAM37720.1"/>
    <property type="molecule type" value="Genomic_DNA"/>
</dbReference>
<feature type="domain" description="KfrA N-terminal DNA-binding" evidence="2">
    <location>
        <begin position="71"/>
        <end position="170"/>
    </location>
</feature>
<feature type="compositionally biased region" description="Basic and acidic residues" evidence="1">
    <location>
        <begin position="205"/>
        <end position="215"/>
    </location>
</feature>
<dbReference type="AlphaFoldDB" id="A0A328HKH2"/>
<protein>
    <recommendedName>
        <fullName evidence="2">KfrA N-terminal DNA-binding domain-containing protein</fullName>
    </recommendedName>
</protein>
<comment type="caution">
    <text evidence="3">The sequence shown here is derived from an EMBL/GenBank/DDBJ whole genome shotgun (WGS) entry which is preliminary data.</text>
</comment>
<evidence type="ECO:0000313" key="3">
    <source>
        <dbReference type="EMBL" id="RAM37720.1"/>
    </source>
</evidence>
<accession>A0A328HKH2</accession>
<dbReference type="Pfam" id="PF11740">
    <property type="entry name" value="KfrA_N"/>
    <property type="match status" value="1"/>
</dbReference>